<feature type="domain" description="Cytochrome c" evidence="6">
    <location>
        <begin position="286"/>
        <end position="391"/>
    </location>
</feature>
<name>A0A193LJ36_9GAMM</name>
<feature type="chain" id="PRO_5008260306" description="Cytochrome c domain-containing protein" evidence="5">
    <location>
        <begin position="21"/>
        <end position="391"/>
    </location>
</feature>
<dbReference type="GO" id="GO:0004130">
    <property type="term" value="F:cytochrome-c peroxidase activity"/>
    <property type="evidence" value="ECO:0007669"/>
    <property type="project" value="TreeGrafter"/>
</dbReference>
<reference evidence="7 8" key="1">
    <citation type="submission" date="2016-06" db="EMBL/GenBank/DDBJ databases">
        <title>Complete genome sequence of a deep-branching marine Gamma Proteobacterium Woeseia oceani type strain XK5.</title>
        <authorList>
            <person name="Mu D."/>
            <person name="Du Z."/>
        </authorList>
    </citation>
    <scope>NUCLEOTIDE SEQUENCE [LARGE SCALE GENOMIC DNA]</scope>
    <source>
        <strain evidence="7 8">XK5</strain>
    </source>
</reference>
<evidence type="ECO:0000256" key="3">
    <source>
        <dbReference type="ARBA" id="ARBA00023004"/>
    </source>
</evidence>
<dbReference type="PANTHER" id="PTHR30600">
    <property type="entry name" value="CYTOCHROME C PEROXIDASE-RELATED"/>
    <property type="match status" value="1"/>
</dbReference>
<dbReference type="STRING" id="1548547.BA177_16355"/>
<dbReference type="KEGG" id="woc:BA177_16355"/>
<dbReference type="PROSITE" id="PS51007">
    <property type="entry name" value="CYTC"/>
    <property type="match status" value="1"/>
</dbReference>
<dbReference type="InterPro" id="IPR009056">
    <property type="entry name" value="Cyt_c-like_dom"/>
</dbReference>
<keyword evidence="2 4" id="KW-0479">Metal-binding</keyword>
<dbReference type="InterPro" id="IPR051395">
    <property type="entry name" value="Cytochrome_c_Peroxidase/MauG"/>
</dbReference>
<feature type="signal peptide" evidence="5">
    <location>
        <begin position="1"/>
        <end position="20"/>
    </location>
</feature>
<dbReference type="PANTHER" id="PTHR30600:SF9">
    <property type="entry name" value="BLR7738 PROTEIN"/>
    <property type="match status" value="1"/>
</dbReference>
<evidence type="ECO:0000313" key="8">
    <source>
        <dbReference type="Proteomes" id="UP000092695"/>
    </source>
</evidence>
<evidence type="ECO:0000256" key="4">
    <source>
        <dbReference type="PROSITE-ProRule" id="PRU00433"/>
    </source>
</evidence>
<dbReference type="GO" id="GO:0009055">
    <property type="term" value="F:electron transfer activity"/>
    <property type="evidence" value="ECO:0007669"/>
    <property type="project" value="InterPro"/>
</dbReference>
<dbReference type="PROSITE" id="PS51257">
    <property type="entry name" value="PROKAR_LIPOPROTEIN"/>
    <property type="match status" value="1"/>
</dbReference>
<accession>A0A193LJ36</accession>
<dbReference type="GO" id="GO:0046872">
    <property type="term" value="F:metal ion binding"/>
    <property type="evidence" value="ECO:0007669"/>
    <property type="project" value="UniProtKB-KW"/>
</dbReference>
<dbReference type="SUPFAM" id="SSF46626">
    <property type="entry name" value="Cytochrome c"/>
    <property type="match status" value="1"/>
</dbReference>
<keyword evidence="8" id="KW-1185">Reference proteome</keyword>
<sequence>MKNYPVLLLTLLLSAFFVSACSDHDSARTPAPPPPPPEPVFDPQATFRYDTFGDEALWTDVLRYHEVVATISPETALAVGLKVDAEALPPGILETADLTDPATTVALLELDAVVGINAEVAADGTVTSFGITCALCHSDVDDSVAPGIGVRQDGWAATDLDPGLILSLSPYFDDKPDQRAELQSWGPGKYDPYWNHDGISDPVVIAPAYGLRDVALETYTGEGPVSYWNAYVAVTQMGGQGTFVEPELNIEVHADPDLVTPKLPALLEYQHSLEAPVPPAGSYDPEAAERGRVLFTGKAGCEGCHSGPRFTDANTTLHEAHEVGADPLYATRTITKRYRTTPLRGLLQHPPYYHNGEFATLADVVEHYDLVMNLGLFDEEKSDLAEYLKSL</sequence>
<dbReference type="Proteomes" id="UP000092695">
    <property type="component" value="Chromosome"/>
</dbReference>
<gene>
    <name evidence="7" type="ORF">BA177_16355</name>
</gene>
<dbReference type="EMBL" id="CP016268">
    <property type="protein sequence ID" value="ANO52545.1"/>
    <property type="molecule type" value="Genomic_DNA"/>
</dbReference>
<proteinExistence type="predicted"/>
<evidence type="ECO:0000256" key="2">
    <source>
        <dbReference type="ARBA" id="ARBA00022723"/>
    </source>
</evidence>
<evidence type="ECO:0000259" key="6">
    <source>
        <dbReference type="PROSITE" id="PS51007"/>
    </source>
</evidence>
<dbReference type="InterPro" id="IPR036909">
    <property type="entry name" value="Cyt_c-like_dom_sf"/>
</dbReference>
<keyword evidence="1 4" id="KW-0349">Heme</keyword>
<evidence type="ECO:0000256" key="1">
    <source>
        <dbReference type="ARBA" id="ARBA00022617"/>
    </source>
</evidence>
<keyword evidence="3 4" id="KW-0408">Iron</keyword>
<organism evidence="7 8">
    <name type="scientific">Woeseia oceani</name>
    <dbReference type="NCBI Taxonomy" id="1548547"/>
    <lineage>
        <taxon>Bacteria</taxon>
        <taxon>Pseudomonadati</taxon>
        <taxon>Pseudomonadota</taxon>
        <taxon>Gammaproteobacteria</taxon>
        <taxon>Woeseiales</taxon>
        <taxon>Woeseiaceae</taxon>
        <taxon>Woeseia</taxon>
    </lineage>
</organism>
<protein>
    <recommendedName>
        <fullName evidence="6">Cytochrome c domain-containing protein</fullName>
    </recommendedName>
</protein>
<dbReference type="OrthoDB" id="9805202at2"/>
<evidence type="ECO:0000256" key="5">
    <source>
        <dbReference type="SAM" id="SignalP"/>
    </source>
</evidence>
<dbReference type="GO" id="GO:0020037">
    <property type="term" value="F:heme binding"/>
    <property type="evidence" value="ECO:0007669"/>
    <property type="project" value="InterPro"/>
</dbReference>
<dbReference type="Gene3D" id="1.10.760.10">
    <property type="entry name" value="Cytochrome c-like domain"/>
    <property type="match status" value="1"/>
</dbReference>
<dbReference type="RefSeq" id="WP_068617976.1">
    <property type="nucleotide sequence ID" value="NZ_CP016268.1"/>
</dbReference>
<dbReference type="AlphaFoldDB" id="A0A193LJ36"/>
<keyword evidence="5" id="KW-0732">Signal</keyword>
<evidence type="ECO:0000313" key="7">
    <source>
        <dbReference type="EMBL" id="ANO52545.1"/>
    </source>
</evidence>